<dbReference type="SUPFAM" id="SSF56801">
    <property type="entry name" value="Acetyl-CoA synthetase-like"/>
    <property type="match status" value="1"/>
</dbReference>
<dbReference type="Gene3D" id="1.10.1200.10">
    <property type="entry name" value="ACP-like"/>
    <property type="match status" value="1"/>
</dbReference>
<dbReference type="EC" id="1.2.1.31" evidence="6"/>
<dbReference type="Pfam" id="PF00550">
    <property type="entry name" value="PP-binding"/>
    <property type="match status" value="1"/>
</dbReference>
<dbReference type="RefSeq" id="XP_020047236.1">
    <property type="nucleotide sequence ID" value="XM_020190586.1"/>
</dbReference>
<dbReference type="PROSITE" id="PS50075">
    <property type="entry name" value="CARRIER"/>
    <property type="match status" value="1"/>
</dbReference>
<dbReference type="UniPathway" id="UPA00033">
    <property type="reaction ID" value="UER00032"/>
</dbReference>
<protein>
    <recommendedName>
        <fullName evidence="14">Alpha-aminoadipate reductase</fullName>
        <ecNumber evidence="6">1.2.1.31</ecNumber>
        <ecNumber evidence="5">1.2.1.95</ecNumber>
    </recommendedName>
    <alternativeName>
        <fullName evidence="13">L-aminoadipate-semialdehyde dehydrogenase</fullName>
    </alternativeName>
</protein>
<evidence type="ECO:0000256" key="3">
    <source>
        <dbReference type="ARBA" id="ARBA00004827"/>
    </source>
</evidence>
<evidence type="ECO:0000256" key="16">
    <source>
        <dbReference type="ARBA" id="ARBA00048414"/>
    </source>
</evidence>
<dbReference type="SUPFAM" id="SSF52777">
    <property type="entry name" value="CoA-dependent acyltransferases"/>
    <property type="match status" value="1"/>
</dbReference>
<dbReference type="InterPro" id="IPR010080">
    <property type="entry name" value="Thioester_reductase-like_dom"/>
</dbReference>
<evidence type="ECO:0000256" key="1">
    <source>
        <dbReference type="ARBA" id="ARBA00001957"/>
    </source>
</evidence>
<comment type="similarity">
    <text evidence="4">Belongs to the ATP-dependent AMP-binding enzyme family.</text>
</comment>
<keyword evidence="9" id="KW-0028">Amino-acid biosynthesis</keyword>
<evidence type="ECO:0000256" key="17">
    <source>
        <dbReference type="ARBA" id="ARBA00049537"/>
    </source>
</evidence>
<dbReference type="GO" id="GO:0019878">
    <property type="term" value="P:lysine biosynthetic process via aminoadipic acid"/>
    <property type="evidence" value="ECO:0007669"/>
    <property type="project" value="UniProtKB-UniPathway"/>
</dbReference>
<comment type="catalytic activity">
    <reaction evidence="15">
        <text>(S)-2-amino-6-oxohexanoate + AMP + diphosphate + NADP(+) = L-2-aminoadipate + ATP + NADPH + H(+)</text>
        <dbReference type="Rhea" id="RHEA:46936"/>
        <dbReference type="ChEBI" id="CHEBI:15378"/>
        <dbReference type="ChEBI" id="CHEBI:30616"/>
        <dbReference type="ChEBI" id="CHEBI:33019"/>
        <dbReference type="ChEBI" id="CHEBI:57783"/>
        <dbReference type="ChEBI" id="CHEBI:58321"/>
        <dbReference type="ChEBI" id="CHEBI:58349"/>
        <dbReference type="ChEBI" id="CHEBI:58672"/>
        <dbReference type="ChEBI" id="CHEBI:456215"/>
        <dbReference type="EC" id="1.2.1.95"/>
    </reaction>
</comment>
<dbReference type="GeneID" id="30964222"/>
<proteinExistence type="inferred from homology"/>
<evidence type="ECO:0000256" key="15">
    <source>
        <dbReference type="ARBA" id="ARBA00048260"/>
    </source>
</evidence>
<dbReference type="InterPro" id="IPR014397">
    <property type="entry name" value="Lys2"/>
</dbReference>
<dbReference type="InterPro" id="IPR020845">
    <property type="entry name" value="AMP-binding_CS"/>
</dbReference>
<evidence type="ECO:0000256" key="2">
    <source>
        <dbReference type="ARBA" id="ARBA00003499"/>
    </source>
</evidence>
<accession>A0A1D2VH50</accession>
<dbReference type="CDD" id="cd05235">
    <property type="entry name" value="SDR_e1"/>
    <property type="match status" value="1"/>
</dbReference>
<dbReference type="Pfam" id="PF00501">
    <property type="entry name" value="AMP-binding"/>
    <property type="match status" value="1"/>
</dbReference>
<dbReference type="Gene3D" id="3.30.300.30">
    <property type="match status" value="1"/>
</dbReference>
<dbReference type="PIRSF" id="PIRSF001617">
    <property type="entry name" value="Alpha-AR"/>
    <property type="match status" value="1"/>
</dbReference>
<comment type="cofactor">
    <cofactor evidence="1">
        <name>pantetheine 4'-phosphate</name>
        <dbReference type="ChEBI" id="CHEBI:47942"/>
    </cofactor>
</comment>
<comment type="catalytic activity">
    <reaction evidence="17">
        <text>(S)-2-amino-6-oxohexanoate + NADP(+) + H2O = L-2-aminoadipate + NADPH + 2 H(+)</text>
        <dbReference type="Rhea" id="RHEA:12304"/>
        <dbReference type="ChEBI" id="CHEBI:15377"/>
        <dbReference type="ChEBI" id="CHEBI:15378"/>
        <dbReference type="ChEBI" id="CHEBI:57783"/>
        <dbReference type="ChEBI" id="CHEBI:58321"/>
        <dbReference type="ChEBI" id="CHEBI:58349"/>
        <dbReference type="ChEBI" id="CHEBI:58672"/>
        <dbReference type="EC" id="1.2.1.31"/>
    </reaction>
</comment>
<dbReference type="FunCoup" id="A0A1D2VH50">
    <property type="interactions" value="735"/>
</dbReference>
<dbReference type="Pfam" id="PF07993">
    <property type="entry name" value="NAD_binding_4"/>
    <property type="match status" value="1"/>
</dbReference>
<dbReference type="EC" id="1.2.1.95" evidence="5"/>
<evidence type="ECO:0000256" key="12">
    <source>
        <dbReference type="ARBA" id="ARBA00023154"/>
    </source>
</evidence>
<feature type="domain" description="Carrier" evidence="18">
    <location>
        <begin position="876"/>
        <end position="951"/>
    </location>
</feature>
<evidence type="ECO:0000256" key="10">
    <source>
        <dbReference type="ARBA" id="ARBA00022857"/>
    </source>
</evidence>
<name>A0A1D2VH50_9ASCO</name>
<evidence type="ECO:0000256" key="9">
    <source>
        <dbReference type="ARBA" id="ARBA00022605"/>
    </source>
</evidence>
<dbReference type="Gene3D" id="3.30.559.30">
    <property type="entry name" value="Nonribosomal peptide synthetase, condensation domain"/>
    <property type="match status" value="1"/>
</dbReference>
<dbReference type="InterPro" id="IPR000873">
    <property type="entry name" value="AMP-dep_synth/lig_dom"/>
</dbReference>
<dbReference type="Gene3D" id="3.40.50.720">
    <property type="entry name" value="NAD(P)-binding Rossmann-like Domain"/>
    <property type="match status" value="1"/>
</dbReference>
<dbReference type="InterPro" id="IPR010071">
    <property type="entry name" value="AA_adenyl_dom"/>
</dbReference>
<keyword evidence="12" id="KW-0457">Lysine biosynthesis</keyword>
<dbReference type="EMBL" id="KV454481">
    <property type="protein sequence ID" value="ODV60929.1"/>
    <property type="molecule type" value="Genomic_DNA"/>
</dbReference>
<dbReference type="InterPro" id="IPR036736">
    <property type="entry name" value="ACP-like_sf"/>
</dbReference>
<dbReference type="PANTHER" id="PTHR44845">
    <property type="entry name" value="CARRIER DOMAIN-CONTAINING PROTEIN"/>
    <property type="match status" value="1"/>
</dbReference>
<keyword evidence="20" id="KW-1185">Reference proteome</keyword>
<evidence type="ECO:0000313" key="19">
    <source>
        <dbReference type="EMBL" id="ODV60929.1"/>
    </source>
</evidence>
<dbReference type="PANTHER" id="PTHR44845:SF1">
    <property type="entry name" value="L-2-AMINOADIPATE REDUCTASE"/>
    <property type="match status" value="1"/>
</dbReference>
<dbReference type="STRING" id="1344418.A0A1D2VH50"/>
<comment type="pathway">
    <text evidence="3">Amino-acid biosynthesis; L-lysine biosynthesis via AAA pathway; L-lysine from L-alpha-aminoadipate (fungal route): step 1/3.</text>
</comment>
<dbReference type="InterPro" id="IPR009081">
    <property type="entry name" value="PP-bd_ACP"/>
</dbReference>
<evidence type="ECO:0000259" key="18">
    <source>
        <dbReference type="PROSITE" id="PS50075"/>
    </source>
</evidence>
<sequence>MSSSSTSSLDFWIRELENPTLSILPTDYLIRQDKQPKEASYSTFNDSSSSNQILDSFLLGLAVFSVLIYRLTGDDDIIILTNNPTNPASGNFILRINISSPDLSFAKFYKLVKSKYYEIINKPLDFEEYLGHLIKENDLPAPSGLFKLSFLSAPTIESEKLSSEINGSQNDLVVYFNPSSKTASFNIVYNSLLYKKERIIILSEQFQAFFKSISYHFDSIITHTNLITKSQKSLIPNPTNDLTWNNFIGCIHNIFERNASIFPHRKCVIETQSVANHNSHKNDRIFTYQQIDQASNVAAHYLIKNGIKRGDIIMIYSSRSVDLMISVLAILKAGGTFCVIDPAYPPERQTIYLDVAKPKGLIVLKKAGTLDQYVKNFINENLQLISMIPALEIADNGTLLGGVPADSSKDLFVDYQLYKSLSTNVVLGPDSNPTLAFTSGSEGIPKGVLGRHMSLAYYFPWMANQFNLSENDKFTMLSGIAHDPIQRDMFTPLFLGAQLLVPTEDDIGTPGRLAKWMQKYKATVTHLTPAMGQVLTSQALTEIPTLHHAFFVGDILTKRDCLRLQNLAHNCNIVNMYGTTETQRAVSFFEITSRSKDPNFLKNLKDIMPAGKGMYDVQVLVVNRNNTSQLAAVGEVGEIYVRASGLAECYKGLPEVNREKFVQNWFVDNNHWIEYEKAAINYDKISNQPWYQFYLGPRDRLYRSGDLGRYMVDGNVECCGRADDQIKIRGFRIELGEIDTNLSQHKLIRENKTIVKRNSDNENYLISYIVLHHDSKDLASFENQEAYSLLAAEEPNKKDDLVIKGVLVYNELIKDIKSFLKKKLAVYAIPTYIIPLDKLPLNPNGKIDKPKLPLPDSKRLLTITKYLSVANVDNDEEMTDLEKTIRDCWAEVLPDNVIQLDDSFFDIGGHSILATRMIFQVRKKLNIDLPLGTIFKHPVLKTFSNQVKQMLNDSSLNEGDESDNEVLSYSDDANNIVKTLLEKDFSRKIGPLKKGDSINVFVTGVTGFVGSYILSDLLNENRLGHNKITVFAHVRAETEVKGLERIKKACKTYGVWKDSFENSIKIVLGDLSQPHFGYKSKEKFINLVSDFDYIIHNGALVHWGYSYSKLRDSNVISTVRLLNICKIGKPKVFSFVSSTSTIDTNHYFDLSDKLIQEGKNGILESDSLSGSATGLGTGYGQSKWAAEYIVRQAGERGLTGSIIRPGYIGGDIESGCSNTDDFLLRMLKGCLQIGYFPQISNSVNYVPVNHVARIVVAATFNADKGVKVCHVTGHPRIIFEEMIGSLSHYGYEVQSVSYDSWTKHLEKSVIDENKDNALYPLLHFVLDDLPTDTKAPELDDLNTLKYLKHDSQFTGVDVSAGKGVDLKQMGIYISYLNTIGFVDSPAEKGKLPDIKLSGETINLAKSGAGSRGSAGKE</sequence>
<keyword evidence="8" id="KW-0597">Phosphoprotein</keyword>
<reference evidence="20" key="1">
    <citation type="submission" date="2016-05" db="EMBL/GenBank/DDBJ databases">
        <title>Comparative genomics of biotechnologically important yeasts.</title>
        <authorList>
            <consortium name="DOE Joint Genome Institute"/>
            <person name="Riley R."/>
            <person name="Haridas S."/>
            <person name="Wolfe K.H."/>
            <person name="Lopes M.R."/>
            <person name="Hittinger C.T."/>
            <person name="Goker M."/>
            <person name="Salamov A."/>
            <person name="Wisecaver J."/>
            <person name="Long T.M."/>
            <person name="Aerts A.L."/>
            <person name="Barry K."/>
            <person name="Choi C."/>
            <person name="Clum A."/>
            <person name="Coughlan A.Y."/>
            <person name="Deshpande S."/>
            <person name="Douglass A.P."/>
            <person name="Hanson S.J."/>
            <person name="Klenk H.-P."/>
            <person name="Labutti K."/>
            <person name="Lapidus A."/>
            <person name="Lindquist E."/>
            <person name="Lipzen A."/>
            <person name="Meier-Kolthoff J.P."/>
            <person name="Ohm R.A."/>
            <person name="Otillar R.P."/>
            <person name="Pangilinan J."/>
            <person name="Peng Y."/>
            <person name="Rokas A."/>
            <person name="Rosa C.A."/>
            <person name="Scheuner C."/>
            <person name="Sibirny A.A."/>
            <person name="Slot J.C."/>
            <person name="Stielow J.B."/>
            <person name="Sun H."/>
            <person name="Kurtzman C.P."/>
            <person name="Blackwell M."/>
            <person name="Grigoriev I.V."/>
            <person name="Jeffries T.W."/>
        </authorList>
    </citation>
    <scope>NUCLEOTIDE SEQUENCE [LARGE SCALE GENOMIC DNA]</scope>
    <source>
        <strain evidence="20">DSM 1968</strain>
    </source>
</reference>
<keyword evidence="11" id="KW-0560">Oxidoreductase</keyword>
<dbReference type="InterPro" id="IPR006162">
    <property type="entry name" value="Ppantetheine_attach_site"/>
</dbReference>
<comment type="function">
    <text evidence="2">Catalyzes the activation of alpha-aminoadipate by ATP-dependent adenylation and the reduction of activated alpha-aminoadipate by NADPH. The activated alpha-aminoadipate is bound to the phosphopantheinyl group of the enzyme itself before it is reduced to (S)-2-amino-6-oxohexanoate.</text>
</comment>
<evidence type="ECO:0000313" key="20">
    <source>
        <dbReference type="Proteomes" id="UP000095038"/>
    </source>
</evidence>
<dbReference type="NCBIfam" id="TIGR01733">
    <property type="entry name" value="AA-adenyl-dom"/>
    <property type="match status" value="1"/>
</dbReference>
<dbReference type="SUPFAM" id="SSF47336">
    <property type="entry name" value="ACP-like"/>
    <property type="match status" value="1"/>
</dbReference>
<evidence type="ECO:0000256" key="6">
    <source>
        <dbReference type="ARBA" id="ARBA00013073"/>
    </source>
</evidence>
<evidence type="ECO:0000256" key="13">
    <source>
        <dbReference type="ARBA" id="ARBA00031335"/>
    </source>
</evidence>
<dbReference type="PROSITE" id="PS00012">
    <property type="entry name" value="PHOSPHOPANTETHEINE"/>
    <property type="match status" value="1"/>
</dbReference>
<dbReference type="Proteomes" id="UP000095038">
    <property type="component" value="Unassembled WGS sequence"/>
</dbReference>
<evidence type="ECO:0000256" key="8">
    <source>
        <dbReference type="ARBA" id="ARBA00022553"/>
    </source>
</evidence>
<dbReference type="InParanoid" id="A0A1D2VH50"/>
<evidence type="ECO:0000256" key="11">
    <source>
        <dbReference type="ARBA" id="ARBA00023002"/>
    </source>
</evidence>
<organism evidence="19 20">
    <name type="scientific">Ascoidea rubescens DSM 1968</name>
    <dbReference type="NCBI Taxonomy" id="1344418"/>
    <lineage>
        <taxon>Eukaryota</taxon>
        <taxon>Fungi</taxon>
        <taxon>Dikarya</taxon>
        <taxon>Ascomycota</taxon>
        <taxon>Saccharomycotina</taxon>
        <taxon>Saccharomycetes</taxon>
        <taxon>Ascoideaceae</taxon>
        <taxon>Ascoidea</taxon>
    </lineage>
</organism>
<dbReference type="InterPro" id="IPR036291">
    <property type="entry name" value="NAD(P)-bd_dom_sf"/>
</dbReference>
<dbReference type="InterPro" id="IPR042099">
    <property type="entry name" value="ANL_N_sf"/>
</dbReference>
<dbReference type="OrthoDB" id="329835at2759"/>
<dbReference type="FunFam" id="3.40.50.720:FF:000787">
    <property type="entry name" value="L-2-aminoadipate reductase"/>
    <property type="match status" value="1"/>
</dbReference>
<evidence type="ECO:0000256" key="7">
    <source>
        <dbReference type="ARBA" id="ARBA00022450"/>
    </source>
</evidence>
<dbReference type="PROSITE" id="PS00455">
    <property type="entry name" value="AMP_BINDING"/>
    <property type="match status" value="1"/>
</dbReference>
<evidence type="ECO:0000256" key="4">
    <source>
        <dbReference type="ARBA" id="ARBA00006432"/>
    </source>
</evidence>
<dbReference type="InterPro" id="IPR045851">
    <property type="entry name" value="AMP-bd_C_sf"/>
</dbReference>
<dbReference type="NCBIfam" id="TIGR03443">
    <property type="entry name" value="alpha_am_amid"/>
    <property type="match status" value="1"/>
</dbReference>
<evidence type="ECO:0000256" key="14">
    <source>
        <dbReference type="ARBA" id="ARBA00032195"/>
    </source>
</evidence>
<dbReference type="NCBIfam" id="TIGR01746">
    <property type="entry name" value="Thioester-redct"/>
    <property type="match status" value="1"/>
</dbReference>
<evidence type="ECO:0000256" key="5">
    <source>
        <dbReference type="ARBA" id="ARBA00012913"/>
    </source>
</evidence>
<dbReference type="SUPFAM" id="SSF51735">
    <property type="entry name" value="NAD(P)-binding Rossmann-fold domains"/>
    <property type="match status" value="1"/>
</dbReference>
<dbReference type="InterPro" id="IPR013120">
    <property type="entry name" value="FAR_NAD-bd"/>
</dbReference>
<keyword evidence="10" id="KW-0521">NADP</keyword>
<comment type="catalytic activity">
    <reaction evidence="16">
        <text>(S)-2-amino-6-oxohexanoate + NAD(+) + H2O = L-2-aminoadipate + NADH + 2 H(+)</text>
        <dbReference type="Rhea" id="RHEA:12308"/>
        <dbReference type="ChEBI" id="CHEBI:15377"/>
        <dbReference type="ChEBI" id="CHEBI:15378"/>
        <dbReference type="ChEBI" id="CHEBI:57540"/>
        <dbReference type="ChEBI" id="CHEBI:57945"/>
        <dbReference type="ChEBI" id="CHEBI:58321"/>
        <dbReference type="ChEBI" id="CHEBI:58672"/>
        <dbReference type="EC" id="1.2.1.31"/>
    </reaction>
</comment>
<dbReference type="GO" id="GO:0004043">
    <property type="term" value="F:L-aminoadipate-semialdehyde dehydrogenase [NAD(P)+] activity"/>
    <property type="evidence" value="ECO:0007669"/>
    <property type="project" value="UniProtKB-EC"/>
</dbReference>
<dbReference type="Gene3D" id="3.40.50.12780">
    <property type="entry name" value="N-terminal domain of ligase-like"/>
    <property type="match status" value="1"/>
</dbReference>
<gene>
    <name evidence="19" type="ORF">ASCRUDRAFT_35259</name>
</gene>
<keyword evidence="7" id="KW-0596">Phosphopantetheine</keyword>